<dbReference type="SUPFAM" id="SSF103473">
    <property type="entry name" value="MFS general substrate transporter"/>
    <property type="match status" value="1"/>
</dbReference>
<dbReference type="RefSeq" id="WP_201104122.1">
    <property type="nucleotide sequence ID" value="NZ_CP067977.1"/>
</dbReference>
<evidence type="ECO:0000256" key="1">
    <source>
        <dbReference type="SAM" id="Phobius"/>
    </source>
</evidence>
<feature type="transmembrane region" description="Helical" evidence="1">
    <location>
        <begin position="107"/>
        <end position="126"/>
    </location>
</feature>
<organism evidence="2 3">
    <name type="scientific">Brevundimonas vitisensis</name>
    <dbReference type="NCBI Taxonomy" id="2800818"/>
    <lineage>
        <taxon>Bacteria</taxon>
        <taxon>Pseudomonadati</taxon>
        <taxon>Pseudomonadota</taxon>
        <taxon>Alphaproteobacteria</taxon>
        <taxon>Caulobacterales</taxon>
        <taxon>Caulobacteraceae</taxon>
        <taxon>Brevundimonas</taxon>
    </lineage>
</organism>
<keyword evidence="1" id="KW-1133">Transmembrane helix</keyword>
<evidence type="ECO:0000313" key="2">
    <source>
        <dbReference type="EMBL" id="QQQ19745.1"/>
    </source>
</evidence>
<dbReference type="EMBL" id="CP067977">
    <property type="protein sequence ID" value="QQQ19745.1"/>
    <property type="molecule type" value="Genomic_DNA"/>
</dbReference>
<keyword evidence="3" id="KW-1185">Reference proteome</keyword>
<feature type="transmembrane region" description="Helical" evidence="1">
    <location>
        <begin position="80"/>
        <end position="101"/>
    </location>
</feature>
<accession>A0ABX7BQ99</accession>
<feature type="transmembrane region" description="Helical" evidence="1">
    <location>
        <begin position="49"/>
        <end position="68"/>
    </location>
</feature>
<keyword evidence="1" id="KW-0812">Transmembrane</keyword>
<evidence type="ECO:0008006" key="4">
    <source>
        <dbReference type="Google" id="ProtNLM"/>
    </source>
</evidence>
<protein>
    <recommendedName>
        <fullName evidence="4">Intracellular septation protein A</fullName>
    </recommendedName>
</protein>
<reference evidence="2 3" key="1">
    <citation type="submission" date="2021-01" db="EMBL/GenBank/DDBJ databases">
        <title>Brevundimonas vitis sp. nov., an bacterium isolated from grape (Vitis vinifera).</title>
        <authorList>
            <person name="Jiang L."/>
            <person name="Lee J."/>
        </authorList>
    </citation>
    <scope>NUCLEOTIDE SEQUENCE [LARGE SCALE GENOMIC DNA]</scope>
    <source>
        <strain evidence="2 3">GRTSA-9</strain>
    </source>
</reference>
<feature type="transmembrane region" description="Helical" evidence="1">
    <location>
        <begin position="170"/>
        <end position="189"/>
    </location>
</feature>
<dbReference type="InterPro" id="IPR036259">
    <property type="entry name" value="MFS_trans_sf"/>
</dbReference>
<gene>
    <name evidence="2" type="ORF">JIP62_06565</name>
</gene>
<dbReference type="Proteomes" id="UP000595448">
    <property type="component" value="Chromosome"/>
</dbReference>
<feature type="transmembrane region" description="Helical" evidence="1">
    <location>
        <begin position="138"/>
        <end position="158"/>
    </location>
</feature>
<name>A0ABX7BQ99_9CAUL</name>
<evidence type="ECO:0000313" key="3">
    <source>
        <dbReference type="Proteomes" id="UP000595448"/>
    </source>
</evidence>
<proteinExistence type="predicted"/>
<keyword evidence="1" id="KW-0472">Membrane</keyword>
<sequence length="195" mass="20230">MSASLDQKPSLALRLLGIAALAAAGGTTGYAMASVTALETLPWDDSLNLLMAALLVVSALASVVAMFVRPSSMPKGCGVLQITVLLLAGVMLLLPIFGPAYASPDVVFGAVIVLLIGQSIANLMLWKAADELFRRVMAETSALAFWAVQLALFVYAAAERVGLVQSLSAWGMMGILMGIYLACSVIASARRGLAA</sequence>